<proteinExistence type="inferred from homology"/>
<comment type="catalytic activity">
    <reaction evidence="4">
        <text>demethylphylloquinol + S-adenosyl-L-methionine = phylloquinol + S-adenosyl-L-homocysteine + H(+)</text>
        <dbReference type="Rhea" id="RHEA:40551"/>
        <dbReference type="ChEBI" id="CHEBI:15378"/>
        <dbReference type="ChEBI" id="CHEBI:28433"/>
        <dbReference type="ChEBI" id="CHEBI:57856"/>
        <dbReference type="ChEBI" id="CHEBI:59789"/>
        <dbReference type="ChEBI" id="CHEBI:87844"/>
        <dbReference type="EC" id="2.1.1.329"/>
    </reaction>
</comment>
<comment type="similarity">
    <text evidence="4">Belongs to the class I-like SAM-binding methyltransferase superfamily. MenG/UbiE family.</text>
</comment>
<dbReference type="PROSITE" id="PS01183">
    <property type="entry name" value="UBIE_1"/>
    <property type="match status" value="1"/>
</dbReference>
<dbReference type="InterPro" id="IPR023576">
    <property type="entry name" value="UbiE/COQ5_MeTrFase_CS"/>
</dbReference>
<dbReference type="InterPro" id="IPR004033">
    <property type="entry name" value="UbiE/COQ5_MeTrFase"/>
</dbReference>
<organism evidence="5 6">
    <name type="scientific">Symplocastrum torsivum CPER-KK1</name>
    <dbReference type="NCBI Taxonomy" id="450513"/>
    <lineage>
        <taxon>Bacteria</taxon>
        <taxon>Bacillati</taxon>
        <taxon>Cyanobacteriota</taxon>
        <taxon>Cyanophyceae</taxon>
        <taxon>Oscillatoriophycideae</taxon>
        <taxon>Oscillatoriales</taxon>
        <taxon>Microcoleaceae</taxon>
        <taxon>Symplocastrum</taxon>
    </lineage>
</organism>
<dbReference type="NCBIfam" id="TIGR01934">
    <property type="entry name" value="MenG_MenH_UbiE"/>
    <property type="match status" value="1"/>
</dbReference>
<comment type="caution">
    <text evidence="5">The sequence shown here is derived from an EMBL/GenBank/DDBJ whole genome shotgun (WGS) entry which is preliminary data.</text>
</comment>
<accession>A0A951PQK5</accession>
<dbReference type="Gene3D" id="3.40.50.150">
    <property type="entry name" value="Vaccinia Virus protein VP39"/>
    <property type="match status" value="1"/>
</dbReference>
<keyword evidence="3 4" id="KW-0949">S-adenosyl-L-methionine</keyword>
<dbReference type="AlphaFoldDB" id="A0A951PQK5"/>
<dbReference type="PANTHER" id="PTHR43591">
    <property type="entry name" value="METHYLTRANSFERASE"/>
    <property type="match status" value="1"/>
</dbReference>
<keyword evidence="2 4" id="KW-0808">Transferase</keyword>
<dbReference type="EMBL" id="JAHHIF010000042">
    <property type="protein sequence ID" value="MBW4547496.1"/>
    <property type="molecule type" value="Genomic_DNA"/>
</dbReference>
<dbReference type="PANTHER" id="PTHR43591:SF24">
    <property type="entry name" value="2-METHOXY-6-POLYPRENYL-1,4-BENZOQUINOL METHYLASE, MITOCHONDRIAL"/>
    <property type="match status" value="1"/>
</dbReference>
<evidence type="ECO:0000256" key="2">
    <source>
        <dbReference type="ARBA" id="ARBA00022679"/>
    </source>
</evidence>
<evidence type="ECO:0000256" key="3">
    <source>
        <dbReference type="ARBA" id="ARBA00022691"/>
    </source>
</evidence>
<dbReference type="NCBIfam" id="NF001244">
    <property type="entry name" value="PRK00216.1-5"/>
    <property type="match status" value="1"/>
</dbReference>
<name>A0A951PQK5_9CYAN</name>
<dbReference type="InterPro" id="IPR032904">
    <property type="entry name" value="MenG"/>
</dbReference>
<dbReference type="GO" id="GO:0052624">
    <property type="term" value="F:2-phytyl-1,4-naphthoquinone methyltransferase activity"/>
    <property type="evidence" value="ECO:0007669"/>
    <property type="project" value="UniProtKB-EC"/>
</dbReference>
<keyword evidence="1 4" id="KW-0489">Methyltransferase</keyword>
<dbReference type="EC" id="2.1.1.329" evidence="4"/>
<evidence type="ECO:0000256" key="1">
    <source>
        <dbReference type="ARBA" id="ARBA00022603"/>
    </source>
</evidence>
<evidence type="ECO:0000256" key="4">
    <source>
        <dbReference type="HAMAP-Rule" id="MF_01982"/>
    </source>
</evidence>
<comment type="function">
    <text evidence="4">Methyltransferase required for the conversion of 2-phytyl-1,4-beta-naphthoquinol to phylloquinol.</text>
</comment>
<protein>
    <recommendedName>
        <fullName evidence="4">2-phytyl-1,4-naphtoquinone methyltransferase</fullName>
        <ecNumber evidence="4">2.1.1.329</ecNumber>
    </recommendedName>
    <alternativeName>
        <fullName evidence="4">Demethylphylloquinone methyltransferase</fullName>
    </alternativeName>
</protein>
<dbReference type="Pfam" id="PF01209">
    <property type="entry name" value="Ubie_methyltran"/>
    <property type="match status" value="1"/>
</dbReference>
<reference evidence="5" key="1">
    <citation type="submission" date="2021-05" db="EMBL/GenBank/DDBJ databases">
        <authorList>
            <person name="Pietrasiak N."/>
            <person name="Ward R."/>
            <person name="Stajich J.E."/>
            <person name="Kurbessoian T."/>
        </authorList>
    </citation>
    <scope>NUCLEOTIDE SEQUENCE</scope>
    <source>
        <strain evidence="5">CPER-KK1</strain>
    </source>
</reference>
<dbReference type="GO" id="GO:0032259">
    <property type="term" value="P:methylation"/>
    <property type="evidence" value="ECO:0007669"/>
    <property type="project" value="UniProtKB-KW"/>
</dbReference>
<reference evidence="5" key="2">
    <citation type="journal article" date="2022" name="Microbiol. Resour. Announc.">
        <title>Metagenome Sequencing to Explore Phylogenomics of Terrestrial Cyanobacteria.</title>
        <authorList>
            <person name="Ward R.D."/>
            <person name="Stajich J.E."/>
            <person name="Johansen J.R."/>
            <person name="Huntemann M."/>
            <person name="Clum A."/>
            <person name="Foster B."/>
            <person name="Foster B."/>
            <person name="Roux S."/>
            <person name="Palaniappan K."/>
            <person name="Varghese N."/>
            <person name="Mukherjee S."/>
            <person name="Reddy T.B.K."/>
            <person name="Daum C."/>
            <person name="Copeland A."/>
            <person name="Chen I.A."/>
            <person name="Ivanova N.N."/>
            <person name="Kyrpides N.C."/>
            <person name="Shapiro N."/>
            <person name="Eloe-Fadrosh E.A."/>
            <person name="Pietrasiak N."/>
        </authorList>
    </citation>
    <scope>NUCLEOTIDE SEQUENCE</scope>
    <source>
        <strain evidence="5">CPER-KK1</strain>
    </source>
</reference>
<dbReference type="HAMAP" id="MF_01813">
    <property type="entry name" value="MenG_UbiE_methyltr"/>
    <property type="match status" value="1"/>
</dbReference>
<dbReference type="PROSITE" id="PS51608">
    <property type="entry name" value="SAM_MT_UBIE"/>
    <property type="match status" value="1"/>
</dbReference>
<comment type="pathway">
    <text evidence="4">Cofactor biosynthesis; phylloquinone biosynthesis.</text>
</comment>
<dbReference type="Proteomes" id="UP000753908">
    <property type="component" value="Unassembled WGS sequence"/>
</dbReference>
<evidence type="ECO:0000313" key="6">
    <source>
        <dbReference type="Proteomes" id="UP000753908"/>
    </source>
</evidence>
<dbReference type="CDD" id="cd02440">
    <property type="entry name" value="AdoMet_MTases"/>
    <property type="match status" value="1"/>
</dbReference>
<dbReference type="InterPro" id="IPR029063">
    <property type="entry name" value="SAM-dependent_MTases_sf"/>
</dbReference>
<dbReference type="SUPFAM" id="SSF53335">
    <property type="entry name" value="S-adenosyl-L-methionine-dependent methyltransferases"/>
    <property type="match status" value="1"/>
</dbReference>
<dbReference type="HAMAP" id="MF_01982">
    <property type="entry name" value="MenG_phylloquinone_subfam"/>
    <property type="match status" value="1"/>
</dbReference>
<gene>
    <name evidence="5" type="primary">ubiE</name>
    <name evidence="4" type="synonym">menG</name>
    <name evidence="5" type="ORF">KME25_24105</name>
</gene>
<sequence>MTPPASEIRELFDRIAPVYDQLNHWLSLGQHRVWKLMAVKWSSPCAGNVCLDLCCGSGDLAQLLARQVRATGQVYGVDFSPAQLAIARQRAESQPPPAPITWVEADALDLPFEDNDFDCATMGYGLRNVTNIPRCLSELYRVLKPGAKAALLDFNRPTQPYMRTFQQWYLDNVVVPVAEQLGLTEEYAYIAPSLDRFPTGQEQVKLAQKAGFTATHYPIAIGMMGVLVMTKPQERS</sequence>
<dbReference type="GO" id="GO:0042372">
    <property type="term" value="P:phylloquinone biosynthetic process"/>
    <property type="evidence" value="ECO:0007669"/>
    <property type="project" value="UniProtKB-UniRule"/>
</dbReference>
<evidence type="ECO:0000313" key="5">
    <source>
        <dbReference type="EMBL" id="MBW4547496.1"/>
    </source>
</evidence>